<dbReference type="InterPro" id="IPR011990">
    <property type="entry name" value="TPR-like_helical_dom_sf"/>
</dbReference>
<name>A0A538TYM9_UNCEI</name>
<dbReference type="Pfam" id="PF13519">
    <property type="entry name" value="VWA_2"/>
    <property type="match status" value="1"/>
</dbReference>
<evidence type="ECO:0000313" key="4">
    <source>
        <dbReference type="EMBL" id="TMQ68742.1"/>
    </source>
</evidence>
<evidence type="ECO:0000256" key="1">
    <source>
        <dbReference type="PROSITE-ProRule" id="PRU00339"/>
    </source>
</evidence>
<dbReference type="Gene3D" id="1.25.40.10">
    <property type="entry name" value="Tetratricopeptide repeat domain"/>
    <property type="match status" value="1"/>
</dbReference>
<dbReference type="InterPro" id="IPR019734">
    <property type="entry name" value="TPR_rpt"/>
</dbReference>
<feature type="compositionally biased region" description="Basic and acidic residues" evidence="2">
    <location>
        <begin position="545"/>
        <end position="568"/>
    </location>
</feature>
<evidence type="ECO:0000256" key="2">
    <source>
        <dbReference type="SAM" id="MobiDB-lite"/>
    </source>
</evidence>
<feature type="domain" description="VWFA" evidence="3">
    <location>
        <begin position="90"/>
        <end position="265"/>
    </location>
</feature>
<dbReference type="Proteomes" id="UP000319836">
    <property type="component" value="Unassembled WGS sequence"/>
</dbReference>
<evidence type="ECO:0000313" key="5">
    <source>
        <dbReference type="Proteomes" id="UP000319836"/>
    </source>
</evidence>
<feature type="compositionally biased region" description="Pro residues" evidence="2">
    <location>
        <begin position="511"/>
        <end position="526"/>
    </location>
</feature>
<dbReference type="EMBL" id="VBPA01000388">
    <property type="protein sequence ID" value="TMQ68742.1"/>
    <property type="molecule type" value="Genomic_DNA"/>
</dbReference>
<dbReference type="PANTHER" id="PTHR22550">
    <property type="entry name" value="SPORE GERMINATION PROTEIN"/>
    <property type="match status" value="1"/>
</dbReference>
<dbReference type="InterPro" id="IPR036465">
    <property type="entry name" value="vWFA_dom_sf"/>
</dbReference>
<sequence length="568" mass="62079">MTLARPEWLWLLAAVPLLLLLEWRAWRRAELRLRQITGERPEHTLLEQRLPGQRRVGAALRLGALGLLAFGASGPEWGYELVRRGALGSEVVFTFDVSASMDVRDVPPSRLEEARREALAVLDQVAGSKVGVVAFAGDAARLCPLTLDRSAARLVIESLSSGTMSEPGTDLGRGLRAAMKLLPPKRRGEQAIVLWTDGEDLEGQARAAMDELVAAGVRVFAIGVGTPMGDIVPVLDDQDRVVDVKRDESGGPVRSRLDERLLKTLARRTRGGYFSASRPGGELPRLMAALAPLASAERRGGGSERLVERPVARFPLFAAGAALLLALDLHRRRRRTSQAGNAGAVARAAIWMLLLVGASRADAQSDWARGDDAFRKGRWTDAESLYTRRLRHGPSPEVRVNLATARARAGKGELAKAGLQEAAGAPGVAGQTAAYNLGTLEAEDKVYDEALAELRRALERDPRDEDARVNYEWALLAKERQQRRQQPPPKPQPQPSRPQPQGGGAQNPSAGKPPPSPPPEQSPPPQVGQGLNRQQAEQLLGSLQELERLEQQRMRRVRVMRERRGKDW</sequence>
<dbReference type="PANTHER" id="PTHR22550:SF14">
    <property type="entry name" value="VWFA DOMAIN-CONTAINING PROTEIN"/>
    <property type="match status" value="1"/>
</dbReference>
<reference evidence="4 5" key="1">
    <citation type="journal article" date="2019" name="Nat. Microbiol.">
        <title>Mediterranean grassland soil C-N compound turnover is dependent on rainfall and depth, and is mediated by genomically divergent microorganisms.</title>
        <authorList>
            <person name="Diamond S."/>
            <person name="Andeer P.F."/>
            <person name="Li Z."/>
            <person name="Crits-Christoph A."/>
            <person name="Burstein D."/>
            <person name="Anantharaman K."/>
            <person name="Lane K.R."/>
            <person name="Thomas B.C."/>
            <person name="Pan C."/>
            <person name="Northen T.R."/>
            <person name="Banfield J.F."/>
        </authorList>
    </citation>
    <scope>NUCLEOTIDE SEQUENCE [LARGE SCALE GENOMIC DNA]</scope>
    <source>
        <strain evidence="4">WS_10</strain>
    </source>
</reference>
<dbReference type="InterPro" id="IPR050768">
    <property type="entry name" value="UPF0353/GerABKA_families"/>
</dbReference>
<accession>A0A538TYM9</accession>
<evidence type="ECO:0000259" key="3">
    <source>
        <dbReference type="PROSITE" id="PS50234"/>
    </source>
</evidence>
<comment type="caution">
    <text evidence="4">The sequence shown here is derived from an EMBL/GenBank/DDBJ whole genome shotgun (WGS) entry which is preliminary data.</text>
</comment>
<feature type="compositionally biased region" description="Pro residues" evidence="2">
    <location>
        <begin position="486"/>
        <end position="498"/>
    </location>
</feature>
<dbReference type="SMART" id="SM00327">
    <property type="entry name" value="VWA"/>
    <property type="match status" value="1"/>
</dbReference>
<feature type="repeat" description="TPR" evidence="1">
    <location>
        <begin position="431"/>
        <end position="464"/>
    </location>
</feature>
<proteinExistence type="predicted"/>
<feature type="compositionally biased region" description="Low complexity" evidence="2">
    <location>
        <begin position="527"/>
        <end position="544"/>
    </location>
</feature>
<protein>
    <submittedName>
        <fullName evidence="4">VWA domain-containing protein</fullName>
    </submittedName>
</protein>
<dbReference type="InterPro" id="IPR002035">
    <property type="entry name" value="VWF_A"/>
</dbReference>
<dbReference type="AlphaFoldDB" id="A0A538TYM9"/>
<gene>
    <name evidence="4" type="ORF">E6K80_13950</name>
</gene>
<organism evidence="4 5">
    <name type="scientific">Eiseniibacteriota bacterium</name>
    <dbReference type="NCBI Taxonomy" id="2212470"/>
    <lineage>
        <taxon>Bacteria</taxon>
        <taxon>Candidatus Eiseniibacteriota</taxon>
    </lineage>
</organism>
<feature type="region of interest" description="Disordered" evidence="2">
    <location>
        <begin position="479"/>
        <end position="568"/>
    </location>
</feature>
<keyword evidence="1" id="KW-0802">TPR repeat</keyword>
<dbReference type="PROSITE" id="PS50234">
    <property type="entry name" value="VWFA"/>
    <property type="match status" value="1"/>
</dbReference>
<dbReference type="Gene3D" id="3.40.50.410">
    <property type="entry name" value="von Willebrand factor, type A domain"/>
    <property type="match status" value="1"/>
</dbReference>
<dbReference type="SUPFAM" id="SSF53300">
    <property type="entry name" value="vWA-like"/>
    <property type="match status" value="1"/>
</dbReference>
<dbReference type="PROSITE" id="PS50005">
    <property type="entry name" value="TPR"/>
    <property type="match status" value="1"/>
</dbReference>
<dbReference type="SUPFAM" id="SSF48452">
    <property type="entry name" value="TPR-like"/>
    <property type="match status" value="1"/>
</dbReference>